<dbReference type="GO" id="GO:0000502">
    <property type="term" value="C:proteasome complex"/>
    <property type="evidence" value="ECO:0007669"/>
    <property type="project" value="UniProtKB-KW"/>
</dbReference>
<evidence type="ECO:0000256" key="2">
    <source>
        <dbReference type="ARBA" id="ARBA00022490"/>
    </source>
</evidence>
<keyword evidence="8 9" id="KW-0865">Zymogen</keyword>
<dbReference type="EC" id="3.4.25.1" evidence="9 10"/>
<dbReference type="InterPro" id="IPR000243">
    <property type="entry name" value="Pept_T1A_subB"/>
</dbReference>
<feature type="active site" description="Nucleophile" evidence="9">
    <location>
        <position position="58"/>
    </location>
</feature>
<accession>A0ABU2H0W3</accession>
<proteinExistence type="inferred from homology"/>
<keyword evidence="5 9" id="KW-0378">Hydrolase</keyword>
<feature type="propeptide" id="PRO_5044928032" description="Removed in mature form; by autocatalysis" evidence="9">
    <location>
        <begin position="1"/>
        <end position="57"/>
    </location>
</feature>
<dbReference type="InterPro" id="IPR001353">
    <property type="entry name" value="Proteasome_sua/b"/>
</dbReference>
<dbReference type="PANTHER" id="PTHR32194">
    <property type="entry name" value="METALLOPROTEASE TLDD"/>
    <property type="match status" value="1"/>
</dbReference>
<name>A0ABU2H0W3_9ACTN</name>
<evidence type="ECO:0000256" key="1">
    <source>
        <dbReference type="ARBA" id="ARBA00001198"/>
    </source>
</evidence>
<evidence type="ECO:0000256" key="7">
    <source>
        <dbReference type="ARBA" id="ARBA00022942"/>
    </source>
</evidence>
<dbReference type="Gene3D" id="3.60.20.10">
    <property type="entry name" value="Glutamine Phosphoribosylpyrophosphate, subunit 1, domain 1"/>
    <property type="match status" value="1"/>
</dbReference>
<feature type="chain" id="PRO_5044928031" description="Proteasome subunit beta" evidence="9">
    <location>
        <begin position="58"/>
        <end position="285"/>
    </location>
</feature>
<protein>
    <recommendedName>
        <fullName evidence="9 10">Proteasome subunit beta</fullName>
        <ecNumber evidence="9 10">3.4.25.1</ecNumber>
    </recommendedName>
    <alternativeName>
        <fullName evidence="9">20S proteasome beta subunit</fullName>
    </alternativeName>
    <alternativeName>
        <fullName evidence="9">Proteasome core protein PrcB</fullName>
    </alternativeName>
</protein>
<keyword evidence="6 9" id="KW-0068">Autocatalytic cleavage</keyword>
<evidence type="ECO:0000256" key="5">
    <source>
        <dbReference type="ARBA" id="ARBA00022801"/>
    </source>
</evidence>
<dbReference type="Pfam" id="PF00227">
    <property type="entry name" value="Proteasome"/>
    <property type="match status" value="1"/>
</dbReference>
<evidence type="ECO:0000256" key="4">
    <source>
        <dbReference type="ARBA" id="ARBA00022698"/>
    </source>
</evidence>
<dbReference type="PRINTS" id="PR00141">
    <property type="entry name" value="PROTEASOME"/>
</dbReference>
<keyword evidence="7 9" id="KW-0647">Proteasome</keyword>
<evidence type="ECO:0000256" key="3">
    <source>
        <dbReference type="ARBA" id="ARBA00022670"/>
    </source>
</evidence>
<sequence>MSPVFEGTGPFPHSALTRAGSSSFVDFLRAHNPELLPGGNAPRSGTHSDASHLTPEGTTIVALTFPGGVVLSGDRRATSGNVIANRDIEKLYRTDEFSAVAFAGAAGFGIELAKLFRVQLEHYEKMEGRPLSLEGKANQLAALVRGNLGMAMQGFVVVPLLVGFDEGAERGRIFSYDPVGARYEEHQHHSIGSGSVYARGSLKKLYTDELSQNDAVLVALQALYDAADDDTATGGPDVHRKIYPLVDVITDEGHRRLPEAEIAEFAETVVRGRAERPDGPTASVR</sequence>
<reference evidence="12" key="1">
    <citation type="submission" date="2023-07" db="EMBL/GenBank/DDBJ databases">
        <title>Novel species in the genus Lipingzhangella isolated from Sambhar Salt Lake.</title>
        <authorList>
            <person name="Jiya N."/>
            <person name="Kajale S."/>
            <person name="Sharma A."/>
        </authorList>
    </citation>
    <scope>NUCLEOTIDE SEQUENCE [LARGE SCALE GENOMIC DNA]</scope>
    <source>
        <strain evidence="12">LS1_29</strain>
    </source>
</reference>
<dbReference type="InterPro" id="IPR029055">
    <property type="entry name" value="Ntn_hydrolases_N"/>
</dbReference>
<dbReference type="InterPro" id="IPR022483">
    <property type="entry name" value="PSB_actinobac"/>
</dbReference>
<evidence type="ECO:0000256" key="8">
    <source>
        <dbReference type="ARBA" id="ARBA00023145"/>
    </source>
</evidence>
<evidence type="ECO:0000256" key="10">
    <source>
        <dbReference type="NCBIfam" id="TIGR03690"/>
    </source>
</evidence>
<comment type="catalytic activity">
    <reaction evidence="1 9">
        <text>Cleavage of peptide bonds with very broad specificity.</text>
        <dbReference type="EC" id="3.4.25.1"/>
    </reaction>
</comment>
<comment type="caution">
    <text evidence="11">The sequence shown here is derived from an EMBL/GenBank/DDBJ whole genome shotgun (WGS) entry which is preliminary data.</text>
</comment>
<dbReference type="Proteomes" id="UP001250214">
    <property type="component" value="Unassembled WGS sequence"/>
</dbReference>
<dbReference type="GO" id="GO:0016787">
    <property type="term" value="F:hydrolase activity"/>
    <property type="evidence" value="ECO:0007669"/>
    <property type="project" value="UniProtKB-KW"/>
</dbReference>
<dbReference type="HAMAP" id="MF_02113_B">
    <property type="entry name" value="Proteasome_B_B"/>
    <property type="match status" value="1"/>
</dbReference>
<keyword evidence="12" id="KW-1185">Reference proteome</keyword>
<dbReference type="PROSITE" id="PS51476">
    <property type="entry name" value="PROTEASOME_BETA_2"/>
    <property type="match status" value="1"/>
</dbReference>
<organism evidence="11 12">
    <name type="scientific">Lipingzhangella rawalii</name>
    <dbReference type="NCBI Taxonomy" id="2055835"/>
    <lineage>
        <taxon>Bacteria</taxon>
        <taxon>Bacillati</taxon>
        <taxon>Actinomycetota</taxon>
        <taxon>Actinomycetes</taxon>
        <taxon>Streptosporangiales</taxon>
        <taxon>Nocardiopsidaceae</taxon>
        <taxon>Lipingzhangella</taxon>
    </lineage>
</organism>
<evidence type="ECO:0000313" key="11">
    <source>
        <dbReference type="EMBL" id="MDS1268943.1"/>
    </source>
</evidence>
<evidence type="ECO:0000313" key="12">
    <source>
        <dbReference type="Proteomes" id="UP001250214"/>
    </source>
</evidence>
<dbReference type="SUPFAM" id="SSF56235">
    <property type="entry name" value="N-terminal nucleophile aminohydrolases (Ntn hydrolases)"/>
    <property type="match status" value="1"/>
</dbReference>
<comment type="subcellular location">
    <subcellularLocation>
        <location evidence="9">Cytoplasm</location>
    </subcellularLocation>
</comment>
<comment type="similarity">
    <text evidence="9">Belongs to the peptidase T1B family.</text>
</comment>
<comment type="pathway">
    <text evidence="9">Protein degradation; proteasomal Pup-dependent pathway.</text>
</comment>
<dbReference type="NCBIfam" id="TIGR03690">
    <property type="entry name" value="20S_bact_beta"/>
    <property type="match status" value="1"/>
</dbReference>
<keyword evidence="3 9" id="KW-0645">Protease</keyword>
<comment type="function">
    <text evidence="9">Component of the proteasome core, a large protease complex with broad specificity involved in protein degradation.</text>
</comment>
<dbReference type="EMBL" id="JAVLVT010000001">
    <property type="protein sequence ID" value="MDS1268943.1"/>
    <property type="molecule type" value="Genomic_DNA"/>
</dbReference>
<comment type="subunit">
    <text evidence="9">The 20S proteasome core is composed of 14 alpha and 14 beta subunits that assemble into four stacked heptameric rings, resulting in a barrel-shaped structure. The two inner rings, each composed of seven catalytic beta subunits, are sandwiched by two outer rings, each composed of seven alpha subunits. The catalytic chamber with the active sites is on the inside of the barrel. Has a gated structure, the ends of the cylinder being occluded by the N-termini of the alpha-subunits. Is capped by the proteasome-associated ATPase, ARC.</text>
</comment>
<dbReference type="InterPro" id="IPR023333">
    <property type="entry name" value="Proteasome_suB-type"/>
</dbReference>
<dbReference type="PANTHER" id="PTHR32194:SF0">
    <property type="entry name" value="ATP-DEPENDENT PROTEASE SUBUNIT HSLV"/>
    <property type="match status" value="1"/>
</dbReference>
<evidence type="ECO:0000256" key="9">
    <source>
        <dbReference type="HAMAP-Rule" id="MF_02113"/>
    </source>
</evidence>
<gene>
    <name evidence="9 11" type="primary">prcB</name>
    <name evidence="11" type="ORF">RIF23_01400</name>
</gene>
<dbReference type="RefSeq" id="WP_310910450.1">
    <property type="nucleotide sequence ID" value="NZ_JAVLVT010000001.1"/>
</dbReference>
<keyword evidence="2 9" id="KW-0963">Cytoplasm</keyword>
<comment type="activity regulation">
    <text evidence="9">The formation of the proteasomal ATPase ARC-20S proteasome complex, likely via the docking of the C-termini of ARC into the intersubunit pockets in the alpha-rings, may trigger opening of the gate for substrate entry. Interconversion between the open-gate and close-gate conformations leads to a dynamic regulation of the 20S proteasome proteolysis activity.</text>
</comment>
<keyword evidence="4 9" id="KW-0888">Threonine protease</keyword>
<dbReference type="CDD" id="cd01906">
    <property type="entry name" value="proteasome_protease_HslV"/>
    <property type="match status" value="1"/>
</dbReference>
<evidence type="ECO:0000256" key="6">
    <source>
        <dbReference type="ARBA" id="ARBA00022813"/>
    </source>
</evidence>